<evidence type="ECO:0000256" key="3">
    <source>
        <dbReference type="ARBA" id="ARBA00022553"/>
    </source>
</evidence>
<evidence type="ECO:0000256" key="7">
    <source>
        <dbReference type="ARBA" id="ARBA00022840"/>
    </source>
</evidence>
<feature type="coiled-coil region" evidence="8">
    <location>
        <begin position="223"/>
        <end position="254"/>
    </location>
</feature>
<keyword evidence="6 10" id="KW-0418">Kinase</keyword>
<dbReference type="Pfam" id="PF07568">
    <property type="entry name" value="HisKA_2"/>
    <property type="match status" value="1"/>
</dbReference>
<dbReference type="Proteomes" id="UP000217545">
    <property type="component" value="Chromosome"/>
</dbReference>
<dbReference type="PANTHER" id="PTHR41523">
    <property type="entry name" value="TWO-COMPONENT SYSTEM SENSOR PROTEIN"/>
    <property type="match status" value="1"/>
</dbReference>
<dbReference type="AlphaFoldDB" id="A0AAC9Z7E3"/>
<dbReference type="InterPro" id="IPR035965">
    <property type="entry name" value="PAS-like_dom_sf"/>
</dbReference>
<evidence type="ECO:0000256" key="5">
    <source>
        <dbReference type="ARBA" id="ARBA00022741"/>
    </source>
</evidence>
<keyword evidence="4 10" id="KW-0808">Transferase</keyword>
<dbReference type="InterPro" id="IPR013656">
    <property type="entry name" value="PAS_4"/>
</dbReference>
<dbReference type="Pfam" id="PF08448">
    <property type="entry name" value="PAS_4"/>
    <property type="match status" value="1"/>
</dbReference>
<dbReference type="EMBL" id="CP010784">
    <property type="protein sequence ID" value="ATF05093.1"/>
    <property type="molecule type" value="Genomic_DNA"/>
</dbReference>
<dbReference type="PROSITE" id="PS50109">
    <property type="entry name" value="HIS_KIN"/>
    <property type="match status" value="1"/>
</dbReference>
<evidence type="ECO:0000256" key="2">
    <source>
        <dbReference type="ARBA" id="ARBA00012438"/>
    </source>
</evidence>
<dbReference type="InterPro" id="IPR003594">
    <property type="entry name" value="HATPase_dom"/>
</dbReference>
<organism evidence="10 11">
    <name type="scientific">Phaeobacter gallaeciensis</name>
    <dbReference type="NCBI Taxonomy" id="60890"/>
    <lineage>
        <taxon>Bacteria</taxon>
        <taxon>Pseudomonadati</taxon>
        <taxon>Pseudomonadota</taxon>
        <taxon>Alphaproteobacteria</taxon>
        <taxon>Rhodobacterales</taxon>
        <taxon>Roseobacteraceae</taxon>
        <taxon>Phaeobacter</taxon>
    </lineage>
</organism>
<accession>A0AAC9Z7E3</accession>
<dbReference type="SMART" id="SM00387">
    <property type="entry name" value="HATPase_c"/>
    <property type="match status" value="1"/>
</dbReference>
<gene>
    <name evidence="10" type="ORF">PhaeoP63_01001</name>
</gene>
<keyword evidence="5" id="KW-0547">Nucleotide-binding</keyword>
<keyword evidence="10" id="KW-0489">Methyltransferase</keyword>
<dbReference type="InterPro" id="IPR036890">
    <property type="entry name" value="HATPase_C_sf"/>
</dbReference>
<keyword evidence="7" id="KW-0067">ATP-binding</keyword>
<evidence type="ECO:0000313" key="11">
    <source>
        <dbReference type="Proteomes" id="UP000217545"/>
    </source>
</evidence>
<reference evidence="10 11" key="1">
    <citation type="journal article" date="2017" name="Front. Microbiol.">
        <title>Phaeobacter piscinae sp. nov., a species of the Roseobacter group and potential aquaculture probiont.</title>
        <authorList>
            <person name="Sonnenschein E.C."/>
            <person name="Phippen C.B.W."/>
            <person name="Nielsen K.F."/>
            <person name="Mateiu R.V."/>
            <person name="Melchiorsen J."/>
            <person name="Gram L."/>
            <person name="Overmann J."/>
            <person name="Freese H.M."/>
        </authorList>
    </citation>
    <scope>NUCLEOTIDE SEQUENCE [LARGE SCALE GENOMIC DNA]</scope>
    <source>
        <strain evidence="10 11">P63</strain>
    </source>
</reference>
<evidence type="ECO:0000256" key="8">
    <source>
        <dbReference type="SAM" id="Coils"/>
    </source>
</evidence>
<evidence type="ECO:0000256" key="1">
    <source>
        <dbReference type="ARBA" id="ARBA00000085"/>
    </source>
</evidence>
<dbReference type="InterPro" id="IPR005467">
    <property type="entry name" value="His_kinase_dom"/>
</dbReference>
<name>A0AAC9Z7E3_9RHOB</name>
<evidence type="ECO:0000256" key="6">
    <source>
        <dbReference type="ARBA" id="ARBA00022777"/>
    </source>
</evidence>
<dbReference type="GO" id="GO:0004673">
    <property type="term" value="F:protein histidine kinase activity"/>
    <property type="evidence" value="ECO:0007669"/>
    <property type="project" value="UniProtKB-EC"/>
</dbReference>
<protein>
    <recommendedName>
        <fullName evidence="2">histidine kinase</fullName>
        <ecNumber evidence="2">2.7.13.3</ecNumber>
    </recommendedName>
</protein>
<dbReference type="Pfam" id="PF02518">
    <property type="entry name" value="HATPase_c"/>
    <property type="match status" value="1"/>
</dbReference>
<dbReference type="GO" id="GO:0032259">
    <property type="term" value="P:methylation"/>
    <property type="evidence" value="ECO:0007669"/>
    <property type="project" value="UniProtKB-KW"/>
</dbReference>
<evidence type="ECO:0000256" key="4">
    <source>
        <dbReference type="ARBA" id="ARBA00022679"/>
    </source>
</evidence>
<feature type="domain" description="Histidine kinase" evidence="9">
    <location>
        <begin position="243"/>
        <end position="433"/>
    </location>
</feature>
<dbReference type="Gene3D" id="3.30.450.20">
    <property type="entry name" value="PAS domain"/>
    <property type="match status" value="1"/>
</dbReference>
<dbReference type="PANTHER" id="PTHR41523:SF8">
    <property type="entry name" value="ETHYLENE RESPONSE SENSOR PROTEIN"/>
    <property type="match status" value="1"/>
</dbReference>
<dbReference type="EC" id="2.7.13.3" evidence="2"/>
<evidence type="ECO:0000313" key="10">
    <source>
        <dbReference type="EMBL" id="ATF05093.1"/>
    </source>
</evidence>
<dbReference type="RefSeq" id="WP_024096476.1">
    <property type="nucleotide sequence ID" value="NZ_CP010588.1"/>
</dbReference>
<dbReference type="Gene3D" id="3.30.565.10">
    <property type="entry name" value="Histidine kinase-like ATPase, C-terminal domain"/>
    <property type="match status" value="1"/>
</dbReference>
<dbReference type="SUPFAM" id="SSF55785">
    <property type="entry name" value="PYP-like sensor domain (PAS domain)"/>
    <property type="match status" value="1"/>
</dbReference>
<evidence type="ECO:0000259" key="9">
    <source>
        <dbReference type="PROSITE" id="PS50109"/>
    </source>
</evidence>
<dbReference type="SUPFAM" id="SSF55874">
    <property type="entry name" value="ATPase domain of HSP90 chaperone/DNA topoisomerase II/histidine kinase"/>
    <property type="match status" value="1"/>
</dbReference>
<dbReference type="GO" id="GO:0008168">
    <property type="term" value="F:methyltransferase activity"/>
    <property type="evidence" value="ECO:0007669"/>
    <property type="project" value="UniProtKB-KW"/>
</dbReference>
<dbReference type="GO" id="GO:0005524">
    <property type="term" value="F:ATP binding"/>
    <property type="evidence" value="ECO:0007669"/>
    <property type="project" value="UniProtKB-KW"/>
</dbReference>
<keyword evidence="8" id="KW-0175">Coiled coil</keyword>
<dbReference type="InterPro" id="IPR011495">
    <property type="entry name" value="Sig_transdc_His_kin_sub2_dim/P"/>
</dbReference>
<proteinExistence type="predicted"/>
<sequence>MEYANDRFFETFEVEREATVGTEIAELGNGQWNIPSLIHALSGILDHGQTVHDIEVDHVFENIGRRVMLLNARKTVRPGNGSRRILLVIEDVTANSDAAAELERERLLSTGIVDTISEPLLVLDERLGVITASRAFYTKFQVTEQATLGRRLDDLGNGQWAIPELLDLLTHVIPESSVINDYEMCHDFPSIGRRTFLLNARKIYRAGNHTYMLLLAIQDITERRQLEAERQQALENANRLLEELNHRVMNSLAMIGGIISMEARNVSDLDAKAAFSRMRARLDAVGRLYKTLSRSGAVDHVDTRQYLTALAEDLVTSSGQIDYPNLEIDIDQAPISTRIAVPLGLIVNELITNSLKYAFDKSDGRLRVTMKIDGSESRLMISDNGIGIDPAARVDSGLGQKLTAAFTTELNGKIATSSDETGTRHTLIFPTSTFQSSV</sequence>
<keyword evidence="3" id="KW-0597">Phosphoprotein</keyword>
<dbReference type="GeneID" id="31845447"/>
<comment type="catalytic activity">
    <reaction evidence="1">
        <text>ATP + protein L-histidine = ADP + protein N-phospho-L-histidine.</text>
        <dbReference type="EC" id="2.7.13.3"/>
    </reaction>
</comment>